<proteinExistence type="predicted"/>
<comment type="caution">
    <text evidence="2">The sequence shown here is derived from an EMBL/GenBank/DDBJ whole genome shotgun (WGS) entry which is preliminary data.</text>
</comment>
<dbReference type="RefSeq" id="WP_108995297.1">
    <property type="nucleotide sequence ID" value="NZ_BDQX01000356.1"/>
</dbReference>
<dbReference type="PANTHER" id="PTHR13847">
    <property type="entry name" value="SARCOSINE DEHYDROGENASE-RELATED"/>
    <property type="match status" value="1"/>
</dbReference>
<dbReference type="SUPFAM" id="SSF51905">
    <property type="entry name" value="FAD/NAD(P)-binding domain"/>
    <property type="match status" value="1"/>
</dbReference>
<dbReference type="AlphaFoldDB" id="A0A2R5EW12"/>
<keyword evidence="3" id="KW-1185">Reference proteome</keyword>
<dbReference type="Pfam" id="PF01266">
    <property type="entry name" value="DAO"/>
    <property type="match status" value="1"/>
</dbReference>
<reference evidence="2 3" key="1">
    <citation type="submission" date="2017-08" db="EMBL/GenBank/DDBJ databases">
        <title>Substantial Increase in Enzyme Production by Combined Drug-Resistance Mutations in Paenibacillus agaridevorans.</title>
        <authorList>
            <person name="Tanaka Y."/>
            <person name="Funane K."/>
            <person name="Hosaka T."/>
            <person name="Shiwa Y."/>
            <person name="Fujita N."/>
            <person name="Miyazaki T."/>
            <person name="Yoshikawa H."/>
            <person name="Murakami K."/>
            <person name="Kasahara K."/>
            <person name="Inaoka T."/>
            <person name="Hiraga Y."/>
            <person name="Ochi K."/>
        </authorList>
    </citation>
    <scope>NUCLEOTIDE SEQUENCE [LARGE SCALE GENOMIC DNA]</scope>
    <source>
        <strain evidence="2 3">T-3040</strain>
    </source>
</reference>
<dbReference type="EMBL" id="BDQX01000356">
    <property type="protein sequence ID" value="GBG10892.1"/>
    <property type="molecule type" value="Genomic_DNA"/>
</dbReference>
<dbReference type="GO" id="GO:0005737">
    <property type="term" value="C:cytoplasm"/>
    <property type="evidence" value="ECO:0007669"/>
    <property type="project" value="TreeGrafter"/>
</dbReference>
<dbReference type="PANTHER" id="PTHR13847:SF201">
    <property type="entry name" value="PUTATIBE OXIDOREDUCTASE"/>
    <property type="match status" value="1"/>
</dbReference>
<dbReference type="Proteomes" id="UP000245202">
    <property type="component" value="Unassembled WGS sequence"/>
</dbReference>
<evidence type="ECO:0000313" key="3">
    <source>
        <dbReference type="Proteomes" id="UP000245202"/>
    </source>
</evidence>
<dbReference type="InterPro" id="IPR036188">
    <property type="entry name" value="FAD/NAD-bd_sf"/>
</dbReference>
<dbReference type="Gene3D" id="3.30.9.10">
    <property type="entry name" value="D-Amino Acid Oxidase, subunit A, domain 2"/>
    <property type="match status" value="1"/>
</dbReference>
<dbReference type="InterPro" id="IPR006076">
    <property type="entry name" value="FAD-dep_OxRdtase"/>
</dbReference>
<sequence length="414" mass="45947">MSELHIGSLYWPSTLHNPPSYPSLTECETAQVVVIGGGMSGITCAWELISSGIDVILVEREIVAGESTSANTGLLQYCNDVMLSDLIGQIGRESAETFYVACSRAIDKLADIAASLPQDVGFRRRSSLYYASTEQDLPKLKQEYEALSSCGLRASYWTADDIAAHFPFRKPGAIVTGGDAEVNPFRFVTLLAAQAVDKGLRIREYTEIVKHDSLAGGRHRLHTGNGHHIDANHVIYAIGYEPKELRGELIKPDIGRSFVIVTDPVPDLSQWHERYMIWETARPYLYMRTTEDNRLIIGGLDEEDRNPLQSVQRRKEHSEKLLEKAKALFPDLPLAIAYDWNATFGESEDNLPFVGEDPEWPGVYYTLGYGGNGTVYSLLGAELVRELIQGEADSNPLKDIIGLSRATLREGTPR</sequence>
<name>A0A2R5EW12_9BACL</name>
<dbReference type="Gene3D" id="3.50.50.60">
    <property type="entry name" value="FAD/NAD(P)-binding domain"/>
    <property type="match status" value="1"/>
</dbReference>
<protein>
    <submittedName>
        <fullName evidence="2">FAD-dependent oxidoreductase</fullName>
    </submittedName>
</protein>
<accession>A0A2R5EW12</accession>
<gene>
    <name evidence="2" type="ORF">PAT3040_05662</name>
</gene>
<evidence type="ECO:0000313" key="2">
    <source>
        <dbReference type="EMBL" id="GBG10892.1"/>
    </source>
</evidence>
<organism evidence="2 3">
    <name type="scientific">Paenibacillus agaridevorans</name>
    <dbReference type="NCBI Taxonomy" id="171404"/>
    <lineage>
        <taxon>Bacteria</taxon>
        <taxon>Bacillati</taxon>
        <taxon>Bacillota</taxon>
        <taxon>Bacilli</taxon>
        <taxon>Bacillales</taxon>
        <taxon>Paenibacillaceae</taxon>
        <taxon>Paenibacillus</taxon>
    </lineage>
</organism>
<feature type="domain" description="FAD dependent oxidoreductase" evidence="1">
    <location>
        <begin position="32"/>
        <end position="387"/>
    </location>
</feature>
<evidence type="ECO:0000259" key="1">
    <source>
        <dbReference type="Pfam" id="PF01266"/>
    </source>
</evidence>